<keyword evidence="1" id="KW-0812">Transmembrane</keyword>
<organism evidence="2 3">
    <name type="scientific">Xylophilus ampelinus</name>
    <dbReference type="NCBI Taxonomy" id="54067"/>
    <lineage>
        <taxon>Bacteria</taxon>
        <taxon>Pseudomonadati</taxon>
        <taxon>Pseudomonadota</taxon>
        <taxon>Betaproteobacteria</taxon>
        <taxon>Burkholderiales</taxon>
        <taxon>Xylophilus</taxon>
    </lineage>
</organism>
<comment type="caution">
    <text evidence="2">The sequence shown here is derived from an EMBL/GenBank/DDBJ whole genome shotgun (WGS) entry which is preliminary data.</text>
</comment>
<sequence length="173" mass="19013">MIRTVLLLVIALVIALLAMLNWTTLAAPTAVSFGVTVIQAPLGLIMLGLTVLLAILFVAYVVYLQGSVLVETRRHSKEMQTQRDLADKAEASRFTELRQYLEVKLQQTELDGRNDRDALLARIAALEASLVARAEQSDNSNAAYLGQLQDRLDRGERFPGGQSLRGPNDPLVI</sequence>
<name>A0A318SNK5_9BURK</name>
<proteinExistence type="predicted"/>
<accession>A0A318SNK5</accession>
<dbReference type="Proteomes" id="UP000247540">
    <property type="component" value="Unassembled WGS sequence"/>
</dbReference>
<keyword evidence="1" id="KW-1133">Transmembrane helix</keyword>
<evidence type="ECO:0008006" key="4">
    <source>
        <dbReference type="Google" id="ProtNLM"/>
    </source>
</evidence>
<protein>
    <recommendedName>
        <fullName evidence="4">Signal transduction histidine kinase</fullName>
    </recommendedName>
</protein>
<dbReference type="RefSeq" id="WP_110465071.1">
    <property type="nucleotide sequence ID" value="NZ_JAMOFZ010000006.1"/>
</dbReference>
<gene>
    <name evidence="2" type="ORF">DFQ15_10633</name>
</gene>
<keyword evidence="1" id="KW-0472">Membrane</keyword>
<dbReference type="EMBL" id="QJTC01000006">
    <property type="protein sequence ID" value="PYE78527.1"/>
    <property type="molecule type" value="Genomic_DNA"/>
</dbReference>
<evidence type="ECO:0000313" key="3">
    <source>
        <dbReference type="Proteomes" id="UP000247540"/>
    </source>
</evidence>
<reference evidence="2 3" key="1">
    <citation type="submission" date="2018-06" db="EMBL/GenBank/DDBJ databases">
        <title>Genomic Encyclopedia of Type Strains, Phase III (KMG-III): the genomes of soil and plant-associated and newly described type strains.</title>
        <authorList>
            <person name="Whitman W."/>
        </authorList>
    </citation>
    <scope>NUCLEOTIDE SEQUENCE [LARGE SCALE GENOMIC DNA]</scope>
    <source>
        <strain evidence="2 3">CECT 7646</strain>
    </source>
</reference>
<evidence type="ECO:0000313" key="2">
    <source>
        <dbReference type="EMBL" id="PYE78527.1"/>
    </source>
</evidence>
<keyword evidence="3" id="KW-1185">Reference proteome</keyword>
<evidence type="ECO:0000256" key="1">
    <source>
        <dbReference type="SAM" id="Phobius"/>
    </source>
</evidence>
<dbReference type="OrthoDB" id="8563966at2"/>
<dbReference type="AlphaFoldDB" id="A0A318SNK5"/>
<feature type="transmembrane region" description="Helical" evidence="1">
    <location>
        <begin position="42"/>
        <end position="64"/>
    </location>
</feature>